<evidence type="ECO:0000313" key="5">
    <source>
        <dbReference type="EMBL" id="NBI30147.1"/>
    </source>
</evidence>
<dbReference type="SMART" id="SM00636">
    <property type="entry name" value="Glyco_18"/>
    <property type="match status" value="1"/>
</dbReference>
<dbReference type="SUPFAM" id="SSF54106">
    <property type="entry name" value="LysM domain"/>
    <property type="match status" value="3"/>
</dbReference>
<evidence type="ECO:0000313" key="6">
    <source>
        <dbReference type="Proteomes" id="UP000448943"/>
    </source>
</evidence>
<feature type="domain" description="LysM" evidence="3">
    <location>
        <begin position="98"/>
        <end position="142"/>
    </location>
</feature>
<reference evidence="5 6" key="1">
    <citation type="submission" date="2019-01" db="EMBL/GenBank/DDBJ databases">
        <title>Chengkuizengella sp. nov., isolated from deep-sea sediment of East Pacific Ocean.</title>
        <authorList>
            <person name="Yang J."/>
            <person name="Lai Q."/>
            <person name="Shao Z."/>
        </authorList>
    </citation>
    <scope>NUCLEOTIDE SEQUENCE [LARGE SCALE GENOMIC DNA]</scope>
    <source>
        <strain evidence="5 6">YPA3-1-1</strain>
    </source>
</reference>
<keyword evidence="1" id="KW-0378">Hydrolase</keyword>
<dbReference type="InterPro" id="IPR041704">
    <property type="entry name" value="CFLE_GH18"/>
</dbReference>
<evidence type="ECO:0000256" key="2">
    <source>
        <dbReference type="ARBA" id="ARBA00023295"/>
    </source>
</evidence>
<dbReference type="CDD" id="cd00118">
    <property type="entry name" value="LysM"/>
    <property type="match status" value="3"/>
</dbReference>
<keyword evidence="2" id="KW-0326">Glycosidase</keyword>
<dbReference type="OrthoDB" id="9769314at2"/>
<name>A0A6N9Q5P8_9BACL</name>
<dbReference type="InterPro" id="IPR011583">
    <property type="entry name" value="Chitinase_II/V-like_cat"/>
</dbReference>
<comment type="caution">
    <text evidence="5">The sequence shown here is derived from an EMBL/GenBank/DDBJ whole genome shotgun (WGS) entry which is preliminary data.</text>
</comment>
<evidence type="ECO:0000259" key="4">
    <source>
        <dbReference type="PROSITE" id="PS51910"/>
    </source>
</evidence>
<dbReference type="AlphaFoldDB" id="A0A6N9Q5P8"/>
<dbReference type="Pfam" id="PF00704">
    <property type="entry name" value="Glyco_hydro_18"/>
    <property type="match status" value="1"/>
</dbReference>
<proteinExistence type="predicted"/>
<evidence type="ECO:0000259" key="3">
    <source>
        <dbReference type="PROSITE" id="PS51782"/>
    </source>
</evidence>
<dbReference type="InterPro" id="IPR029070">
    <property type="entry name" value="Chitinase_insertion_sf"/>
</dbReference>
<dbReference type="PANTHER" id="PTHR46066">
    <property type="entry name" value="CHITINASE DOMAIN-CONTAINING PROTEIN 1 FAMILY MEMBER"/>
    <property type="match status" value="1"/>
</dbReference>
<dbReference type="Proteomes" id="UP000448943">
    <property type="component" value="Unassembled WGS sequence"/>
</dbReference>
<dbReference type="GO" id="GO:0005975">
    <property type="term" value="P:carbohydrate metabolic process"/>
    <property type="evidence" value="ECO:0007669"/>
    <property type="project" value="InterPro"/>
</dbReference>
<dbReference type="SMART" id="SM00257">
    <property type="entry name" value="LysM"/>
    <property type="match status" value="3"/>
</dbReference>
<dbReference type="GO" id="GO:0070492">
    <property type="term" value="F:oligosaccharide binding"/>
    <property type="evidence" value="ECO:0007669"/>
    <property type="project" value="TreeGrafter"/>
</dbReference>
<organism evidence="5 6">
    <name type="scientific">Chengkuizengella marina</name>
    <dbReference type="NCBI Taxonomy" id="2507566"/>
    <lineage>
        <taxon>Bacteria</taxon>
        <taxon>Bacillati</taxon>
        <taxon>Bacillota</taxon>
        <taxon>Bacilli</taxon>
        <taxon>Bacillales</taxon>
        <taxon>Paenibacillaceae</taxon>
        <taxon>Chengkuizengella</taxon>
    </lineage>
</organism>
<dbReference type="Pfam" id="PF01476">
    <property type="entry name" value="LysM"/>
    <property type="match status" value="3"/>
</dbReference>
<protein>
    <submittedName>
        <fullName evidence="5">LysM peptidoglycan-binding domain-containing protein</fullName>
    </submittedName>
</protein>
<dbReference type="EMBL" id="SIJB01000029">
    <property type="protein sequence ID" value="NBI30147.1"/>
    <property type="molecule type" value="Genomic_DNA"/>
</dbReference>
<dbReference type="CDD" id="cd02874">
    <property type="entry name" value="GH18_CFLE_spore_hydrolase"/>
    <property type="match status" value="1"/>
</dbReference>
<feature type="domain" description="GH18" evidence="4">
    <location>
        <begin position="150"/>
        <end position="468"/>
    </location>
</feature>
<dbReference type="RefSeq" id="WP_160646951.1">
    <property type="nucleotide sequence ID" value="NZ_SIJB01000029.1"/>
</dbReference>
<feature type="domain" description="LysM" evidence="3">
    <location>
        <begin position="2"/>
        <end position="46"/>
    </location>
</feature>
<accession>A0A6N9Q5P8</accession>
<keyword evidence="6" id="KW-1185">Reference proteome</keyword>
<dbReference type="InterPro" id="IPR018392">
    <property type="entry name" value="LysM"/>
</dbReference>
<gene>
    <name evidence="5" type="ORF">ERL59_14445</name>
</gene>
<dbReference type="PROSITE" id="PS51782">
    <property type="entry name" value="LYSM"/>
    <property type="match status" value="3"/>
</dbReference>
<dbReference type="Gene3D" id="3.10.50.10">
    <property type="match status" value="1"/>
</dbReference>
<dbReference type="PROSITE" id="PS51910">
    <property type="entry name" value="GH18_2"/>
    <property type="match status" value="1"/>
</dbReference>
<dbReference type="Gene3D" id="3.20.20.80">
    <property type="entry name" value="Glycosidases"/>
    <property type="match status" value="1"/>
</dbReference>
<dbReference type="SUPFAM" id="SSF51445">
    <property type="entry name" value="(Trans)glycosidases"/>
    <property type="match status" value="1"/>
</dbReference>
<dbReference type="InterPro" id="IPR017853">
    <property type="entry name" value="GH"/>
</dbReference>
<dbReference type="GO" id="GO:0016798">
    <property type="term" value="F:hydrolase activity, acting on glycosyl bonds"/>
    <property type="evidence" value="ECO:0007669"/>
    <property type="project" value="UniProtKB-KW"/>
</dbReference>
<dbReference type="GO" id="GO:0012505">
    <property type="term" value="C:endomembrane system"/>
    <property type="evidence" value="ECO:0007669"/>
    <property type="project" value="TreeGrafter"/>
</dbReference>
<dbReference type="GO" id="GO:0008061">
    <property type="term" value="F:chitin binding"/>
    <property type="evidence" value="ECO:0007669"/>
    <property type="project" value="InterPro"/>
</dbReference>
<feature type="domain" description="LysM" evidence="3">
    <location>
        <begin position="51"/>
        <end position="95"/>
    </location>
</feature>
<evidence type="ECO:0000256" key="1">
    <source>
        <dbReference type="ARBA" id="ARBA00022801"/>
    </source>
</evidence>
<sequence>MVIHTINPGETLWQIATSYRVPMAKIIEINKLPDPNKLVVGQSIVIPTEDFVHIIKPGETLWKIAQNYGTSVQTIVQANQISDPANIFPGGRLYIPAPRYYVRPGDTLWQIAQNYGISLQTLISVNDIKPPYVIYPGMMLIIPRKEKPAVDVNAYIYKLGDEAIPIVKEVGEYITYLTPSAYVIKEDGSLQQIEDSQAIETSLEENVVPMMSITNFTATDPGSDLAHDVLNNQELQEKLITNILTTMKEKGYQGLNVNLENVLPEDREPYNQFLQLVVDRLHPEGYFVSSALVPKVGPKNDAYDYEAHGRIADFVILMTYEWGYRLGPPQAISPIDQIKRVLDYAVTVIPRDKIYFGFQIYARDWLLPHVQGQEAETFSSQEAILRAIKYGADIKYDNITQSPYYRYRDEQGRMHEVWFEDARSAQAKFDTVKDYNLKGISYWVLGYPFPQNWVLLEDNFTVTKQTEE</sequence>
<dbReference type="InterPro" id="IPR001223">
    <property type="entry name" value="Glyco_hydro18_cat"/>
</dbReference>
<dbReference type="PANTHER" id="PTHR46066:SF2">
    <property type="entry name" value="CHITINASE DOMAIN-CONTAINING PROTEIN 1"/>
    <property type="match status" value="1"/>
</dbReference>
<dbReference type="InterPro" id="IPR036779">
    <property type="entry name" value="LysM_dom_sf"/>
</dbReference>
<dbReference type="Gene3D" id="3.10.350.10">
    <property type="entry name" value="LysM domain"/>
    <property type="match status" value="3"/>
</dbReference>